<dbReference type="Pfam" id="PF13489">
    <property type="entry name" value="Methyltransf_23"/>
    <property type="match status" value="1"/>
</dbReference>
<dbReference type="OrthoDB" id="9777830at2"/>
<dbReference type="GeneID" id="53316414"/>
<proteinExistence type="predicted"/>
<dbReference type="SUPFAM" id="SSF53335">
    <property type="entry name" value="S-adenosyl-L-methionine-dependent methyltransferases"/>
    <property type="match status" value="1"/>
</dbReference>
<dbReference type="RefSeq" id="WP_066134013.1">
    <property type="nucleotide sequence ID" value="NZ_CP014525.1"/>
</dbReference>
<accession>A0A143DD17</accession>
<organism evidence="1 2">
    <name type="scientific">Haematospirillum jordaniae</name>
    <dbReference type="NCBI Taxonomy" id="1549855"/>
    <lineage>
        <taxon>Bacteria</taxon>
        <taxon>Pseudomonadati</taxon>
        <taxon>Pseudomonadota</taxon>
        <taxon>Alphaproteobacteria</taxon>
        <taxon>Rhodospirillales</taxon>
        <taxon>Novispirillaceae</taxon>
        <taxon>Haematospirillum</taxon>
    </lineage>
</organism>
<dbReference type="KEGG" id="hjo:AY555_04515"/>
<reference evidence="1 2" key="1">
    <citation type="submission" date="2016-02" db="EMBL/GenBank/DDBJ databases">
        <title>Complete Genome of H5569, the type strain of the newly described species Haematospirillium jordaniae.</title>
        <authorList>
            <person name="Nicholson A.C."/>
            <person name="Humrighouse B.W."/>
            <person name="Loparov V."/>
            <person name="McQuiston J.R."/>
        </authorList>
    </citation>
    <scope>NUCLEOTIDE SEQUENCE [LARGE SCALE GENOMIC DNA]</scope>
    <source>
        <strain evidence="1 2">H5569</strain>
    </source>
</reference>
<dbReference type="AlphaFoldDB" id="A0A143DD17"/>
<protein>
    <submittedName>
        <fullName evidence="1">Uncharacterized protein</fullName>
    </submittedName>
</protein>
<dbReference type="EMBL" id="CP014525">
    <property type="protein sequence ID" value="AMW34566.1"/>
    <property type="molecule type" value="Genomic_DNA"/>
</dbReference>
<dbReference type="PANTHER" id="PTHR43861">
    <property type="entry name" value="TRANS-ACONITATE 2-METHYLTRANSFERASE-RELATED"/>
    <property type="match status" value="1"/>
</dbReference>
<dbReference type="CDD" id="cd02440">
    <property type="entry name" value="AdoMet_MTases"/>
    <property type="match status" value="1"/>
</dbReference>
<dbReference type="Gene3D" id="3.40.50.150">
    <property type="entry name" value="Vaccinia Virus protein VP39"/>
    <property type="match status" value="1"/>
</dbReference>
<dbReference type="STRING" id="1549855.AY555_04515"/>
<gene>
    <name evidence="1" type="ORF">AY555_04515</name>
</gene>
<sequence length="238" mass="26757">MSDYKGYLAYYRSTLSTHKPRLIGGFFRSLLDAKAQKMGQSSRHALFLDRVLSLCSKGNSGDITVLEVGPGDGWALSLHRSGLRRIGIDQGDDFACTLKEKGIEFYRVNIETESLPLEDKTVDVIMMNHVIEHLADPLLFLKEAKRTLRPGGCLYVRTPNIRRVGTAFWEDYTHVRPYTPASLRAMAEAHGLTHMFTFASDHGRINLDILTEGRLRTFLLAPWARGAEIEACFRLGSP</sequence>
<evidence type="ECO:0000313" key="2">
    <source>
        <dbReference type="Proteomes" id="UP000076066"/>
    </source>
</evidence>
<keyword evidence="2" id="KW-1185">Reference proteome</keyword>
<evidence type="ECO:0000313" key="1">
    <source>
        <dbReference type="EMBL" id="AMW34566.1"/>
    </source>
</evidence>
<dbReference type="InterPro" id="IPR029063">
    <property type="entry name" value="SAM-dependent_MTases_sf"/>
</dbReference>
<name>A0A143DD17_9PROT</name>
<dbReference type="Proteomes" id="UP000076066">
    <property type="component" value="Chromosome"/>
</dbReference>